<dbReference type="EMBL" id="JADFTS010000002">
    <property type="protein sequence ID" value="KAF9619486.1"/>
    <property type="molecule type" value="Genomic_DNA"/>
</dbReference>
<dbReference type="PROSITE" id="PS51437">
    <property type="entry name" value="CG_1"/>
    <property type="match status" value="1"/>
</dbReference>
<dbReference type="PANTHER" id="PTHR23335:SF29">
    <property type="entry name" value="CALMODULIN-BINDING TRANSCRIPTION ACTIVATOR 1"/>
    <property type="match status" value="1"/>
</dbReference>
<evidence type="ECO:0000313" key="7">
    <source>
        <dbReference type="Proteomes" id="UP000631114"/>
    </source>
</evidence>
<feature type="region of interest" description="Disordered" evidence="4">
    <location>
        <begin position="82"/>
        <end position="103"/>
    </location>
</feature>
<accession>A0A835IKA0</accession>
<evidence type="ECO:0000256" key="1">
    <source>
        <dbReference type="ARBA" id="ARBA00004123"/>
    </source>
</evidence>
<dbReference type="GO" id="GO:0003690">
    <property type="term" value="F:double-stranded DNA binding"/>
    <property type="evidence" value="ECO:0007669"/>
    <property type="project" value="TreeGrafter"/>
</dbReference>
<evidence type="ECO:0000256" key="3">
    <source>
        <dbReference type="ARBA" id="ARBA00023242"/>
    </source>
</evidence>
<evidence type="ECO:0000259" key="5">
    <source>
        <dbReference type="PROSITE" id="PS51437"/>
    </source>
</evidence>
<evidence type="ECO:0000256" key="4">
    <source>
        <dbReference type="SAM" id="MobiDB-lite"/>
    </source>
</evidence>
<comment type="caution">
    <text evidence="6">The sequence shown here is derived from an EMBL/GenBank/DDBJ whole genome shotgun (WGS) entry which is preliminary data.</text>
</comment>
<dbReference type="Proteomes" id="UP000631114">
    <property type="component" value="Unassembled WGS sequence"/>
</dbReference>
<gene>
    <name evidence="6" type="ORF">IFM89_007234</name>
</gene>
<keyword evidence="3" id="KW-0539">Nucleus</keyword>
<dbReference type="GO" id="GO:0003712">
    <property type="term" value="F:transcription coregulator activity"/>
    <property type="evidence" value="ECO:0007669"/>
    <property type="project" value="TreeGrafter"/>
</dbReference>
<feature type="domain" description="CG-1" evidence="5">
    <location>
        <begin position="1"/>
        <end position="74"/>
    </location>
</feature>
<dbReference type="InterPro" id="IPR005559">
    <property type="entry name" value="CG-1_dom"/>
</dbReference>
<dbReference type="AlphaFoldDB" id="A0A835IKA0"/>
<keyword evidence="2" id="KW-0804">Transcription</keyword>
<proteinExistence type="predicted"/>
<evidence type="ECO:0000313" key="6">
    <source>
        <dbReference type="EMBL" id="KAF9619486.1"/>
    </source>
</evidence>
<sequence>MEYDISQAWVKANKRYAGSSKWTVQAGSVDVLHCYYAHGEENGTFQRQAYWLLEEAYMHVVLVHYREVKGSKTSFNRLKDTEAVSNSEASSPLSSSVPTNSNHDEFRTFQADPRLSDSCVSVSFPTNDYDIYGNGNPSASTRLNNASLGQENRYRYSNDTAFGLNFDPSKQLDLASWEQVLERCNSGFRNSDSSTQYTSIRNLPDQENIIRGKLFTGELNFQQEVVGRTRKANEMAGLQEKHQLELENLTLTAAPFKMLKFFTLAVVQYLKRLITYLLTKGGQAFCFRNARYWLLESYLLLLMDPMK</sequence>
<dbReference type="Pfam" id="PF03859">
    <property type="entry name" value="CG-1"/>
    <property type="match status" value="1"/>
</dbReference>
<feature type="compositionally biased region" description="Low complexity" evidence="4">
    <location>
        <begin position="83"/>
        <end position="101"/>
    </location>
</feature>
<comment type="subcellular location">
    <subcellularLocation>
        <location evidence="1">Nucleus</location>
    </subcellularLocation>
</comment>
<keyword evidence="7" id="KW-1185">Reference proteome</keyword>
<evidence type="ECO:0000256" key="2">
    <source>
        <dbReference type="ARBA" id="ARBA00023163"/>
    </source>
</evidence>
<reference evidence="6 7" key="1">
    <citation type="submission" date="2020-10" db="EMBL/GenBank/DDBJ databases">
        <title>The Coptis chinensis genome and diversification of protoberbering-type alkaloids.</title>
        <authorList>
            <person name="Wang B."/>
            <person name="Shu S."/>
            <person name="Song C."/>
            <person name="Liu Y."/>
        </authorList>
    </citation>
    <scope>NUCLEOTIDE SEQUENCE [LARGE SCALE GENOMIC DNA]</scope>
    <source>
        <strain evidence="6">HL-2020</strain>
        <tissue evidence="6">Leaf</tissue>
    </source>
</reference>
<dbReference type="GO" id="GO:0005634">
    <property type="term" value="C:nucleus"/>
    <property type="evidence" value="ECO:0007669"/>
    <property type="project" value="UniProtKB-SubCell"/>
</dbReference>
<dbReference type="SMART" id="SM01076">
    <property type="entry name" value="CG-1"/>
    <property type="match status" value="1"/>
</dbReference>
<organism evidence="6 7">
    <name type="scientific">Coptis chinensis</name>
    <dbReference type="NCBI Taxonomy" id="261450"/>
    <lineage>
        <taxon>Eukaryota</taxon>
        <taxon>Viridiplantae</taxon>
        <taxon>Streptophyta</taxon>
        <taxon>Embryophyta</taxon>
        <taxon>Tracheophyta</taxon>
        <taxon>Spermatophyta</taxon>
        <taxon>Magnoliopsida</taxon>
        <taxon>Ranunculales</taxon>
        <taxon>Ranunculaceae</taxon>
        <taxon>Coptidoideae</taxon>
        <taxon>Coptis</taxon>
    </lineage>
</organism>
<name>A0A835IKA0_9MAGN</name>
<protein>
    <recommendedName>
        <fullName evidence="5">CG-1 domain-containing protein</fullName>
    </recommendedName>
</protein>
<feature type="non-terminal residue" evidence="6">
    <location>
        <position position="307"/>
    </location>
</feature>
<dbReference type="PANTHER" id="PTHR23335">
    <property type="entry name" value="CALMODULIN-BINDING TRANSCRIPTION ACTIVATOR CAMTA"/>
    <property type="match status" value="1"/>
</dbReference>
<dbReference type="GO" id="GO:0006357">
    <property type="term" value="P:regulation of transcription by RNA polymerase II"/>
    <property type="evidence" value="ECO:0007669"/>
    <property type="project" value="TreeGrafter"/>
</dbReference>
<dbReference type="OrthoDB" id="407555at2759"/>